<dbReference type="GO" id="GO:0005886">
    <property type="term" value="C:plasma membrane"/>
    <property type="evidence" value="ECO:0007669"/>
    <property type="project" value="TreeGrafter"/>
</dbReference>
<evidence type="ECO:0000256" key="1">
    <source>
        <dbReference type="ARBA" id="ARBA00004370"/>
    </source>
</evidence>
<sequence length="591" mass="63302">MTTRATRTPRRRTSVALLLIFAIIAAFTIRLIDIQVVKADEYTDAFRNARLAQGSVLYGTRGEIVDMDGAVLASTSVEYETMLDPSIVKDYEVYYGDDKEPTIVTWEMARAKIAAATDMTEAEVQTALENAPSPQWAPVKSGLTTQQYLDLRAIGVPYIASVPTEKRVYQNGAVGGNIIGFTGSDGAPLAGIELMEDACLSATNGATTYEVGGSGEIIPGSLETKPAVDGGTVQLTLDADLQWYMQQMITEEVGIQGAKYGSVLVVESKTGKIRAAAEYDTVDSNNAVGASGTSKLFNDQKEPGSTFKAVTAAMIMQERVATPMTSVWASGYETFENGAAVGDAFSHESYHYTLAGALIDSSNVAVSKFGTMLSPEKRYEWLQKFGIGETTNVNFLGESVGVLHPAENWDNQTIYASTFGQSFTVTAPQVASAYQIFANGGVKQPLQLVESCTGADGTVVKPDVPEPERILDEDVAADMSLMIENVAEQGGVADLIRVPGYRIAAKTGTAQTYDPATGGYKANVYDTSIVGFAPADDPEYVVMISLEEPTRVTSSTATAPAFQKAMTQVLKNYRVMPSESPLPELLPKFAE</sequence>
<dbReference type="Gene3D" id="3.90.1310.10">
    <property type="entry name" value="Penicillin-binding protein 2a (Domain 2)"/>
    <property type="match status" value="1"/>
</dbReference>
<dbReference type="InterPro" id="IPR036138">
    <property type="entry name" value="PBP_dimer_sf"/>
</dbReference>
<dbReference type="Pfam" id="PF03717">
    <property type="entry name" value="PBP_dimer"/>
    <property type="match status" value="1"/>
</dbReference>
<dbReference type="GO" id="GO:0008658">
    <property type="term" value="F:penicillin binding"/>
    <property type="evidence" value="ECO:0007669"/>
    <property type="project" value="InterPro"/>
</dbReference>
<dbReference type="GO" id="GO:0071555">
    <property type="term" value="P:cell wall organization"/>
    <property type="evidence" value="ECO:0007669"/>
    <property type="project" value="TreeGrafter"/>
</dbReference>
<comment type="similarity">
    <text evidence="2">Belongs to the transpeptidase family.</text>
</comment>
<dbReference type="OrthoDB" id="9789078at2"/>
<dbReference type="InterPro" id="IPR012338">
    <property type="entry name" value="Beta-lactam/transpept-like"/>
</dbReference>
<evidence type="ECO:0000256" key="3">
    <source>
        <dbReference type="ARBA" id="ARBA00023136"/>
    </source>
</evidence>
<evidence type="ECO:0000313" key="7">
    <source>
        <dbReference type="Proteomes" id="UP000321196"/>
    </source>
</evidence>
<gene>
    <name evidence="6" type="ORF">FVP60_08835</name>
</gene>
<comment type="subcellular location">
    <subcellularLocation>
        <location evidence="1">Membrane</location>
    </subcellularLocation>
</comment>
<dbReference type="Pfam" id="PF00905">
    <property type="entry name" value="Transpeptidase"/>
    <property type="match status" value="1"/>
</dbReference>
<evidence type="ECO:0000313" key="6">
    <source>
        <dbReference type="EMBL" id="TXK04755.1"/>
    </source>
</evidence>
<dbReference type="InterPro" id="IPR001460">
    <property type="entry name" value="PCN-bd_Tpept"/>
</dbReference>
<proteinExistence type="inferred from homology"/>
<evidence type="ECO:0000259" key="5">
    <source>
        <dbReference type="Pfam" id="PF03717"/>
    </source>
</evidence>
<evidence type="ECO:0000256" key="2">
    <source>
        <dbReference type="ARBA" id="ARBA00007171"/>
    </source>
</evidence>
<dbReference type="SUPFAM" id="SSF56601">
    <property type="entry name" value="beta-lactamase/transpeptidase-like"/>
    <property type="match status" value="1"/>
</dbReference>
<dbReference type="AlphaFoldDB" id="A0A5C8HQC8"/>
<protein>
    <submittedName>
        <fullName evidence="6">Penicillin-binding protein 2</fullName>
    </submittedName>
</protein>
<organism evidence="6 7">
    <name type="scientific">Microbacterium mitrae</name>
    <dbReference type="NCBI Taxonomy" id="664640"/>
    <lineage>
        <taxon>Bacteria</taxon>
        <taxon>Bacillati</taxon>
        <taxon>Actinomycetota</taxon>
        <taxon>Actinomycetes</taxon>
        <taxon>Micrococcales</taxon>
        <taxon>Microbacteriaceae</taxon>
        <taxon>Microbacterium</taxon>
    </lineage>
</organism>
<dbReference type="InterPro" id="IPR005311">
    <property type="entry name" value="PBP_dimer"/>
</dbReference>
<dbReference type="Gene3D" id="3.40.710.10">
    <property type="entry name" value="DD-peptidase/beta-lactamase superfamily"/>
    <property type="match status" value="1"/>
</dbReference>
<dbReference type="RefSeq" id="WP_147825890.1">
    <property type="nucleotide sequence ID" value="NZ_BAAARG010000002.1"/>
</dbReference>
<feature type="domain" description="Penicillin-binding protein transpeptidase" evidence="4">
    <location>
        <begin position="261"/>
        <end position="566"/>
    </location>
</feature>
<comment type="caution">
    <text evidence="6">The sequence shown here is derived from an EMBL/GenBank/DDBJ whole genome shotgun (WGS) entry which is preliminary data.</text>
</comment>
<dbReference type="PANTHER" id="PTHR30627">
    <property type="entry name" value="PEPTIDOGLYCAN D,D-TRANSPEPTIDASE"/>
    <property type="match status" value="1"/>
</dbReference>
<reference evidence="6 7" key="1">
    <citation type="submission" date="2019-08" db="EMBL/GenBank/DDBJ databases">
        <authorList>
            <person name="Dong K."/>
        </authorList>
    </citation>
    <scope>NUCLEOTIDE SEQUENCE [LARGE SCALE GENOMIC DNA]</scope>
    <source>
        <strain evidence="6 7">M4-8</strain>
    </source>
</reference>
<feature type="domain" description="Penicillin-binding protein dimerisation" evidence="5">
    <location>
        <begin position="58"/>
        <end position="184"/>
    </location>
</feature>
<dbReference type="InterPro" id="IPR050515">
    <property type="entry name" value="Beta-lactam/transpept"/>
</dbReference>
<accession>A0A5C8HQC8</accession>
<dbReference type="Gene3D" id="3.30.450.330">
    <property type="match status" value="1"/>
</dbReference>
<evidence type="ECO:0000259" key="4">
    <source>
        <dbReference type="Pfam" id="PF00905"/>
    </source>
</evidence>
<name>A0A5C8HQC8_9MICO</name>
<keyword evidence="7" id="KW-1185">Reference proteome</keyword>
<dbReference type="Proteomes" id="UP000321196">
    <property type="component" value="Unassembled WGS sequence"/>
</dbReference>
<dbReference type="EMBL" id="VRSW01000002">
    <property type="protein sequence ID" value="TXK04755.1"/>
    <property type="molecule type" value="Genomic_DNA"/>
</dbReference>
<dbReference type="PANTHER" id="PTHR30627:SF1">
    <property type="entry name" value="PEPTIDOGLYCAN D,D-TRANSPEPTIDASE FTSI"/>
    <property type="match status" value="1"/>
</dbReference>
<dbReference type="SUPFAM" id="SSF56519">
    <property type="entry name" value="Penicillin binding protein dimerisation domain"/>
    <property type="match status" value="1"/>
</dbReference>
<keyword evidence="3" id="KW-0472">Membrane</keyword>